<dbReference type="Proteomes" id="UP000247465">
    <property type="component" value="Chromosome"/>
</dbReference>
<dbReference type="FunFam" id="3.40.50.12160:FF:000004">
    <property type="entry name" value="Threonylcarbamoyladenosine tRNA methylthiotransferase MtaB"/>
    <property type="match status" value="1"/>
</dbReference>
<sequence>MAVGVCDFPSSETFRFPEDWYSRKRKCASVHTLGCRLNQSESQLIKDSLINAGYDLVPFGESADLGIINTCTVTSEADSKCRQAIRKFIRKNPHAFTAVVGCYSQMAAMTIADIPGVDLIVGSQDKLNVHNYVRGGKTRHPIILDNRMGREDFSINLFGAGSFEKRANLKIQDGCDFMCGFCIIPRARGRARSRRLKNLMEEVDSLSQRGVREIILTGVNLGTFEQEGWNIVSIVDALDEQPGVERIRISSIEPTTIPVDLLERMSDRAHALLPYLHIPLQSGSDRVLNRMRRRYSVAEFVSFIRYANSTVKDLCIGTDLLVGSPGEEEDDFLKTCSVFSENPFSYCHVFPYSKREGTFAAKQDGHVPDGVKAKRSAICRRLGAVRKYDYQKRYLGQVLEVLFEDKKDDYFPGYTENYIRVISRSKTEMTNRLAKVRLDRIRGDVVEGSVVKVLR</sequence>
<dbReference type="InterPro" id="IPR023404">
    <property type="entry name" value="rSAM_horseshoe"/>
</dbReference>
<dbReference type="SFLD" id="SFLDG01061">
    <property type="entry name" value="methylthiotransferase"/>
    <property type="match status" value="1"/>
</dbReference>
<proteinExistence type="predicted"/>
<evidence type="ECO:0000256" key="4">
    <source>
        <dbReference type="ARBA" id="ARBA00022679"/>
    </source>
</evidence>
<dbReference type="InterPro" id="IPR006638">
    <property type="entry name" value="Elp3/MiaA/NifB-like_rSAM"/>
</dbReference>
<reference evidence="12 13" key="1">
    <citation type="submission" date="2018-06" db="EMBL/GenBank/DDBJ databases">
        <title>Draft Genome Sequence of a Novel Marine Bacterium Related to the Verrucomicrobia.</title>
        <authorList>
            <person name="Vosseberg J."/>
            <person name="Martijn J."/>
            <person name="Ettema T.J.G."/>
        </authorList>
    </citation>
    <scope>NUCLEOTIDE SEQUENCE [LARGE SCALE GENOMIC DNA]</scope>
    <source>
        <strain evidence="12">TARA_B100001123</strain>
    </source>
</reference>
<evidence type="ECO:0000313" key="13">
    <source>
        <dbReference type="Proteomes" id="UP000247465"/>
    </source>
</evidence>
<dbReference type="EC" id="2.8.4.5" evidence="12"/>
<dbReference type="PROSITE" id="PS51918">
    <property type="entry name" value="RADICAL_SAM"/>
    <property type="match status" value="1"/>
</dbReference>
<keyword evidence="9" id="KW-0411">Iron-sulfur</keyword>
<dbReference type="Gene3D" id="3.80.30.20">
    <property type="entry name" value="tm_1862 like domain"/>
    <property type="match status" value="1"/>
</dbReference>
<dbReference type="SFLD" id="SFLDS00029">
    <property type="entry name" value="Radical_SAM"/>
    <property type="match status" value="1"/>
</dbReference>
<evidence type="ECO:0000256" key="5">
    <source>
        <dbReference type="ARBA" id="ARBA00022691"/>
    </source>
</evidence>
<evidence type="ECO:0000256" key="8">
    <source>
        <dbReference type="ARBA" id="ARBA00023004"/>
    </source>
</evidence>
<keyword evidence="4 12" id="KW-0808">Transferase</keyword>
<dbReference type="SUPFAM" id="SSF102114">
    <property type="entry name" value="Radical SAM enzymes"/>
    <property type="match status" value="1"/>
</dbReference>
<feature type="domain" description="Radical SAM core" evidence="11">
    <location>
        <begin position="161"/>
        <end position="393"/>
    </location>
</feature>
<evidence type="ECO:0000313" key="12">
    <source>
        <dbReference type="EMBL" id="AWT59895.1"/>
    </source>
</evidence>
<dbReference type="InterPro" id="IPR006467">
    <property type="entry name" value="MiaB-like_bact"/>
</dbReference>
<dbReference type="SMART" id="SM00729">
    <property type="entry name" value="Elp3"/>
    <property type="match status" value="1"/>
</dbReference>
<dbReference type="EMBL" id="CP029803">
    <property type="protein sequence ID" value="AWT59895.1"/>
    <property type="molecule type" value="Genomic_DNA"/>
</dbReference>
<organism evidence="12 13">
    <name type="scientific">Candidatus Moanibacter tarae</name>
    <dbReference type="NCBI Taxonomy" id="2200854"/>
    <lineage>
        <taxon>Bacteria</taxon>
        <taxon>Pseudomonadati</taxon>
        <taxon>Verrucomicrobiota</taxon>
        <taxon>Opitutia</taxon>
        <taxon>Puniceicoccales</taxon>
        <taxon>Puniceicoccales incertae sedis</taxon>
        <taxon>Candidatus Moanibacter</taxon>
    </lineage>
</organism>
<keyword evidence="7" id="KW-0479">Metal-binding</keyword>
<dbReference type="SFLD" id="SFLDG01082">
    <property type="entry name" value="B12-binding_domain_containing"/>
    <property type="match status" value="1"/>
</dbReference>
<dbReference type="InterPro" id="IPR005839">
    <property type="entry name" value="Methylthiotransferase"/>
</dbReference>
<evidence type="ECO:0000256" key="3">
    <source>
        <dbReference type="ARBA" id="ARBA00022490"/>
    </source>
</evidence>
<keyword evidence="5" id="KW-0949">S-adenosyl-L-methionine</keyword>
<dbReference type="Pfam" id="PF04055">
    <property type="entry name" value="Radical_SAM"/>
    <property type="match status" value="1"/>
</dbReference>
<dbReference type="InterPro" id="IPR058240">
    <property type="entry name" value="rSAM_sf"/>
</dbReference>
<dbReference type="InterPro" id="IPR013848">
    <property type="entry name" value="Methylthiotransferase_N"/>
</dbReference>
<keyword evidence="6" id="KW-0819">tRNA processing</keyword>
<dbReference type="NCBIfam" id="TIGR01579">
    <property type="entry name" value="MiaB-like-C"/>
    <property type="match status" value="1"/>
</dbReference>
<dbReference type="GO" id="GO:0046872">
    <property type="term" value="F:metal ion binding"/>
    <property type="evidence" value="ECO:0007669"/>
    <property type="project" value="UniProtKB-KW"/>
</dbReference>
<evidence type="ECO:0000256" key="2">
    <source>
        <dbReference type="ARBA" id="ARBA00022485"/>
    </source>
</evidence>
<dbReference type="PANTHER" id="PTHR11918">
    <property type="entry name" value="RADICAL SAM PROTEINS"/>
    <property type="match status" value="1"/>
</dbReference>
<keyword evidence="3" id="KW-0963">Cytoplasm</keyword>
<evidence type="ECO:0000256" key="7">
    <source>
        <dbReference type="ARBA" id="ARBA00022723"/>
    </source>
</evidence>
<evidence type="ECO:0000256" key="6">
    <source>
        <dbReference type="ARBA" id="ARBA00022694"/>
    </source>
</evidence>
<evidence type="ECO:0000256" key="9">
    <source>
        <dbReference type="ARBA" id="ARBA00023014"/>
    </source>
</evidence>
<evidence type="ECO:0000256" key="1">
    <source>
        <dbReference type="ARBA" id="ARBA00001966"/>
    </source>
</evidence>
<accession>A0A2Z4AEK8</accession>
<dbReference type="Gene3D" id="3.40.50.12160">
    <property type="entry name" value="Methylthiotransferase, N-terminal domain"/>
    <property type="match status" value="1"/>
</dbReference>
<dbReference type="GO" id="GO:0051539">
    <property type="term" value="F:4 iron, 4 sulfur cluster binding"/>
    <property type="evidence" value="ECO:0007669"/>
    <property type="project" value="UniProtKB-KW"/>
</dbReference>
<gene>
    <name evidence="12" type="primary">mtaB</name>
    <name evidence="12" type="ORF">DF168_01092</name>
</gene>
<keyword evidence="2" id="KW-0004">4Fe-4S</keyword>
<dbReference type="GO" id="GO:0035598">
    <property type="term" value="F:tRNA (N(6)-L-threonylcarbamoyladenosine(37)-C(2))-methylthiotransferase activity"/>
    <property type="evidence" value="ECO:0007669"/>
    <property type="project" value="UniProtKB-EC"/>
</dbReference>
<evidence type="ECO:0000259" key="10">
    <source>
        <dbReference type="PROSITE" id="PS51449"/>
    </source>
</evidence>
<dbReference type="Pfam" id="PF00919">
    <property type="entry name" value="UPF0004"/>
    <property type="match status" value="1"/>
</dbReference>
<dbReference type="CDD" id="cd01335">
    <property type="entry name" value="Radical_SAM"/>
    <property type="match status" value="1"/>
</dbReference>
<dbReference type="InterPro" id="IPR007197">
    <property type="entry name" value="rSAM"/>
</dbReference>
<dbReference type="KEGG" id="mtar:DF168_01092"/>
<comment type="cofactor">
    <cofactor evidence="1">
        <name>[4Fe-4S] cluster</name>
        <dbReference type="ChEBI" id="CHEBI:49883"/>
    </cofactor>
</comment>
<keyword evidence="8" id="KW-0408">Iron</keyword>
<name>A0A2Z4AEK8_9BACT</name>
<dbReference type="InterPro" id="IPR038135">
    <property type="entry name" value="Methylthiotransferase_N_sf"/>
</dbReference>
<dbReference type="AlphaFoldDB" id="A0A2Z4AEK8"/>
<dbReference type="PANTHER" id="PTHR11918:SF45">
    <property type="entry name" value="THREONYLCARBAMOYLADENOSINE TRNA METHYLTHIOTRANSFERASE"/>
    <property type="match status" value="1"/>
</dbReference>
<protein>
    <submittedName>
        <fullName evidence="12">Threonylcarbamoyladenosine tRNA methylthiotransferase MtaB</fullName>
        <ecNumber evidence="12">2.8.4.5</ecNumber>
    </submittedName>
</protein>
<evidence type="ECO:0000259" key="11">
    <source>
        <dbReference type="PROSITE" id="PS51918"/>
    </source>
</evidence>
<dbReference type="PROSITE" id="PS51449">
    <property type="entry name" value="MTTASE_N"/>
    <property type="match status" value="1"/>
</dbReference>
<dbReference type="NCBIfam" id="TIGR00089">
    <property type="entry name" value="MiaB/RimO family radical SAM methylthiotransferase"/>
    <property type="match status" value="1"/>
</dbReference>
<feature type="domain" description="MTTase N-terminal" evidence="10">
    <location>
        <begin position="26"/>
        <end position="138"/>
    </location>
</feature>